<organism evidence="2 3">
    <name type="scientific">Yimella lutea</name>
    <dbReference type="NCBI Taxonomy" id="587872"/>
    <lineage>
        <taxon>Bacteria</taxon>
        <taxon>Bacillati</taxon>
        <taxon>Actinomycetota</taxon>
        <taxon>Actinomycetes</taxon>
        <taxon>Micrococcales</taxon>
        <taxon>Dermacoccaceae</taxon>
        <taxon>Yimella</taxon>
    </lineage>
</organism>
<evidence type="ECO:0000313" key="3">
    <source>
        <dbReference type="Proteomes" id="UP000320806"/>
    </source>
</evidence>
<dbReference type="PANTHER" id="PTHR22916">
    <property type="entry name" value="GLYCOSYLTRANSFERASE"/>
    <property type="match status" value="1"/>
</dbReference>
<dbReference type="AlphaFoldDB" id="A0A542EJK2"/>
<dbReference type="Proteomes" id="UP000320806">
    <property type="component" value="Unassembled WGS sequence"/>
</dbReference>
<dbReference type="Pfam" id="PF00535">
    <property type="entry name" value="Glycos_transf_2"/>
    <property type="match status" value="1"/>
</dbReference>
<name>A0A542EJK2_9MICO</name>
<accession>A0A542EJK2</accession>
<dbReference type="PANTHER" id="PTHR22916:SF3">
    <property type="entry name" value="UDP-GLCNAC:BETAGAL BETA-1,3-N-ACETYLGLUCOSAMINYLTRANSFERASE-LIKE PROTEIN 1"/>
    <property type="match status" value="1"/>
</dbReference>
<keyword evidence="2" id="KW-0808">Transferase</keyword>
<evidence type="ECO:0000259" key="1">
    <source>
        <dbReference type="Pfam" id="PF00535"/>
    </source>
</evidence>
<keyword evidence="3" id="KW-1185">Reference proteome</keyword>
<dbReference type="SUPFAM" id="SSF53448">
    <property type="entry name" value="Nucleotide-diphospho-sugar transferases"/>
    <property type="match status" value="1"/>
</dbReference>
<gene>
    <name evidence="2" type="ORF">FB459_3076</name>
</gene>
<reference evidence="2 3" key="1">
    <citation type="submission" date="2019-06" db="EMBL/GenBank/DDBJ databases">
        <title>Sequencing the genomes of 1000 actinobacteria strains.</title>
        <authorList>
            <person name="Klenk H.-P."/>
        </authorList>
    </citation>
    <scope>NUCLEOTIDE SEQUENCE [LARGE SCALE GENOMIC DNA]</scope>
    <source>
        <strain evidence="2 3">DSM 19828</strain>
    </source>
</reference>
<comment type="caution">
    <text evidence="2">The sequence shown here is derived from an EMBL/GenBank/DDBJ whole genome shotgun (WGS) entry which is preliminary data.</text>
</comment>
<dbReference type="Gene3D" id="3.90.550.10">
    <property type="entry name" value="Spore Coat Polysaccharide Biosynthesis Protein SpsA, Chain A"/>
    <property type="match status" value="1"/>
</dbReference>
<dbReference type="GO" id="GO:0016758">
    <property type="term" value="F:hexosyltransferase activity"/>
    <property type="evidence" value="ECO:0007669"/>
    <property type="project" value="UniProtKB-ARBA"/>
</dbReference>
<feature type="domain" description="Glycosyltransferase 2-like" evidence="1">
    <location>
        <begin position="7"/>
        <end position="169"/>
    </location>
</feature>
<sequence length="772" mass="86172">MPDPLLSVVVPFYGVEAYIGDCLESIAAQNYRNIEVVMIDDGSLDGSREVAQQWVDRDDRFRIITQENAGLGPARNTGTANSNGEYLTFIDSDDLVTRHSFAMMMSTIEYSGSSLVLSNARRFSRTSGVRQSWTHQEIARRTVLGTHILERPSLVRDRMVWNKLYRRSFWDDHGYAFPAIRYEDYPVTLKAHLDALTVDIVSSHCYYWRERESGDSITQQVYKYGNMLDRVISAEAVLDIADSQGSPAVRQRLHNYLGEIDFVSLVQAFSAVDDAEAQPVLDLSHRLVDRLTHFNIKSRPRLDQLQYHALKANDVDLLRELAVFRRDGGNIGGVLATRKRTRPWRFEAEFPGRGRSTAPRTTYEYPITSLVQTTAVTDVRWREGHLAVQGVAEIAHLATDADSDLRINLVNGIDRHPLPVRRIDAVDQHAERTPVGFEALVDIDRLAQENTLVWPLRFEVETTVKGIHRVGNLRGARGGSPSFPPGRWLGPGEWVQPTKAAGTQFTLRNEVDPVVLDRTEVGDDRITLQGFIPGTCRHAHLVVVRRRPLEDVTVACELELTRDGTRFAVDLPIAAVLAGEAPDDPFTLSSARRLELTTDLGSFPMLWTTYRHDAAVEDGDRLVSLSRTAYGAAVLHHTPLRPSTRTLEITQDAVEVGGAWWRGAPPQWMNWRRYIPGTDDHVDVDASPVFSDDGSWTSRTPLGDLVPPCDVETSVAPGAPAADWTLFTKIGDAEVAVAAEPGAIQQMPQERAVLGRYFTALSIAGTTRTQVR</sequence>
<protein>
    <submittedName>
        <fullName evidence="2">CDP-glycerol glycerophosphotransferase</fullName>
    </submittedName>
</protein>
<dbReference type="InterPro" id="IPR029044">
    <property type="entry name" value="Nucleotide-diphossugar_trans"/>
</dbReference>
<dbReference type="InterPro" id="IPR001173">
    <property type="entry name" value="Glyco_trans_2-like"/>
</dbReference>
<dbReference type="RefSeq" id="WP_129625815.1">
    <property type="nucleotide sequence ID" value="NZ_BAABCI010000036.1"/>
</dbReference>
<evidence type="ECO:0000313" key="2">
    <source>
        <dbReference type="EMBL" id="TQJ15520.1"/>
    </source>
</evidence>
<proteinExistence type="predicted"/>
<dbReference type="CDD" id="cd00761">
    <property type="entry name" value="Glyco_tranf_GTA_type"/>
    <property type="match status" value="1"/>
</dbReference>
<dbReference type="EMBL" id="VFMO01000001">
    <property type="protein sequence ID" value="TQJ15520.1"/>
    <property type="molecule type" value="Genomic_DNA"/>
</dbReference>
<dbReference type="OrthoDB" id="8549922at2"/>